<keyword evidence="3" id="KW-1185">Reference proteome</keyword>
<sequence>MGPTPWRESVRLEPGGLLRGGTQALWTDGDLALSRDHFDAAYRAAEATGDGEALALAAAGLGGLWVHEHRGVQVATLTRDRLRRAVAATEPASPLGIRLRARLAAEHEYSIGEHAATLALVDEARRCGDQIAIFDTASLAFHCALGPGLGELRRSLSDEIISAAIANGCRSDLLMGLLWRVVGLLLDGDALADRALTELRAELADRDHLAVAFVVQAIEVMLRIRAGRFAEARSLAADCADLGRSAGDVDALGWHGAQLVAIAWFEGRLTDLLPMLRELAASPTLSASDYSYVAALAVACAQAGQRREAMSALAKLHGPGLATLPRSSSWLVMIYGLIEAAALLADGELATEAYNLLLPHADQPMLASMGVACFGSAQHALGVASLAAGETDRAVTHLRAAVRDNLKLGHFPAAAMSRARLAQALRQRSGADDRAEADRQLGIATSDAAELGVALPAAPAPPPARGVRRRQPVACRRRGRDWEFSLGHRVAVVDDSVGTRYLAALVANPGYEIAAVELAVGPDPASSIAAATTTGQPVLDEAAKRSYRRRLTELTDEVEEAEARHDPARAERARSERQWLIDELAARTGLGGRDRTFAGNTERARISVGKAIRRALAHIATADPVIGEELRTAVRTGVRCCYQPL</sequence>
<proteinExistence type="predicted"/>
<evidence type="ECO:0000313" key="3">
    <source>
        <dbReference type="Proteomes" id="UP000587527"/>
    </source>
</evidence>
<gene>
    <name evidence="2" type="ORF">F4553_001834</name>
</gene>
<dbReference type="EMBL" id="JACHMN010000002">
    <property type="protein sequence ID" value="MBB5868455.1"/>
    <property type="molecule type" value="Genomic_DNA"/>
</dbReference>
<dbReference type="AlphaFoldDB" id="A0A841BLE5"/>
<dbReference type="Proteomes" id="UP000587527">
    <property type="component" value="Unassembled WGS sequence"/>
</dbReference>
<evidence type="ECO:0000256" key="1">
    <source>
        <dbReference type="SAM" id="Coils"/>
    </source>
</evidence>
<evidence type="ECO:0000313" key="2">
    <source>
        <dbReference type="EMBL" id="MBB5868455.1"/>
    </source>
</evidence>
<organism evidence="2 3">
    <name type="scientific">Allocatelliglobosispora scoriae</name>
    <dbReference type="NCBI Taxonomy" id="643052"/>
    <lineage>
        <taxon>Bacteria</taxon>
        <taxon>Bacillati</taxon>
        <taxon>Actinomycetota</taxon>
        <taxon>Actinomycetes</taxon>
        <taxon>Micromonosporales</taxon>
        <taxon>Micromonosporaceae</taxon>
        <taxon>Allocatelliglobosispora</taxon>
    </lineage>
</organism>
<dbReference type="RefSeq" id="WP_184834411.1">
    <property type="nucleotide sequence ID" value="NZ_JACHMN010000002.1"/>
</dbReference>
<keyword evidence="1" id="KW-0175">Coiled coil</keyword>
<accession>A0A841BLE5</accession>
<reference evidence="2 3" key="1">
    <citation type="submission" date="2020-08" db="EMBL/GenBank/DDBJ databases">
        <title>Sequencing the genomes of 1000 actinobacteria strains.</title>
        <authorList>
            <person name="Klenk H.-P."/>
        </authorList>
    </citation>
    <scope>NUCLEOTIDE SEQUENCE [LARGE SCALE GENOMIC DNA]</scope>
    <source>
        <strain evidence="2 3">DSM 45362</strain>
    </source>
</reference>
<comment type="caution">
    <text evidence="2">The sequence shown here is derived from an EMBL/GenBank/DDBJ whole genome shotgun (WGS) entry which is preliminary data.</text>
</comment>
<name>A0A841BLE5_9ACTN</name>
<feature type="coiled-coil region" evidence="1">
    <location>
        <begin position="544"/>
        <end position="578"/>
    </location>
</feature>
<protein>
    <submittedName>
        <fullName evidence="2">Tetratricopeptide (TPR) repeat protein</fullName>
    </submittedName>
</protein>